<feature type="transmembrane region" description="Helical" evidence="6">
    <location>
        <begin position="216"/>
        <end position="238"/>
    </location>
</feature>
<protein>
    <submittedName>
        <fullName evidence="7">ABC transporter permease</fullName>
    </submittedName>
</protein>
<keyword evidence="8" id="KW-1185">Reference proteome</keyword>
<evidence type="ECO:0000256" key="6">
    <source>
        <dbReference type="SAM" id="Phobius"/>
    </source>
</evidence>
<feature type="transmembrane region" description="Helical" evidence="6">
    <location>
        <begin position="250"/>
        <end position="267"/>
    </location>
</feature>
<feature type="transmembrane region" description="Helical" evidence="6">
    <location>
        <begin position="165"/>
        <end position="188"/>
    </location>
</feature>
<evidence type="ECO:0000256" key="4">
    <source>
        <dbReference type="ARBA" id="ARBA00022989"/>
    </source>
</evidence>
<sequence length="324" mass="33988">MNRLTTLPHLQRRYPLLQLAVLVLLVLEIGQRDADFSWADLFAPILLQASFLGIAAAGQTLVVLVGGLDFAIAAYIVAGDLLITHLVGNEHWNFAAAAALVAAICLAGGGFTGWVCHRFQLEPLVITLAMSSIVVGALVGTNTTLLNGSGPGWLQTFSQANAKTFGLPVPPIVAFWVVLAAVISIVLLRTPWGRALYLAGSGPRAAELAGVRTRRVWTGTYAASALLAGLAGVLLAGYSTGGDTNVGNTYLFPGLAAVIVGGTMMGGRGDYLRTCLGALIVTALNFLISVLDITSAGAQSIVFGALILLFVAFYGRERRLRDRV</sequence>
<reference evidence="7" key="1">
    <citation type="submission" date="2021-04" db="EMBL/GenBank/DDBJ databases">
        <title>Genome based classification of Actinospica acidithermotolerans sp. nov., an actinobacterium isolated from an Indonesian hot spring.</title>
        <authorList>
            <person name="Kusuma A.B."/>
            <person name="Putra K.E."/>
            <person name="Nafisah S."/>
            <person name="Loh J."/>
            <person name="Nouioui I."/>
            <person name="Goodfellow M."/>
        </authorList>
    </citation>
    <scope>NUCLEOTIDE SEQUENCE</scope>
    <source>
        <strain evidence="7">CSCA 57</strain>
    </source>
</reference>
<evidence type="ECO:0000256" key="5">
    <source>
        <dbReference type="ARBA" id="ARBA00023136"/>
    </source>
</evidence>
<dbReference type="RefSeq" id="WP_212528909.1">
    <property type="nucleotide sequence ID" value="NZ_JAGSOG010000057.1"/>
</dbReference>
<dbReference type="GO" id="GO:0022857">
    <property type="term" value="F:transmembrane transporter activity"/>
    <property type="evidence" value="ECO:0007669"/>
    <property type="project" value="InterPro"/>
</dbReference>
<accession>A0A941INV2</accession>
<keyword evidence="2" id="KW-1003">Cell membrane</keyword>
<feature type="transmembrane region" description="Helical" evidence="6">
    <location>
        <begin position="297"/>
        <end position="315"/>
    </location>
</feature>
<dbReference type="EMBL" id="JAGSOG010000057">
    <property type="protein sequence ID" value="MBR7834389.1"/>
    <property type="molecule type" value="Genomic_DNA"/>
</dbReference>
<dbReference type="PANTHER" id="PTHR32196">
    <property type="entry name" value="ABC TRANSPORTER PERMEASE PROTEIN YPHD-RELATED-RELATED"/>
    <property type="match status" value="1"/>
</dbReference>
<evidence type="ECO:0000256" key="3">
    <source>
        <dbReference type="ARBA" id="ARBA00022692"/>
    </source>
</evidence>
<dbReference type="CDD" id="cd06579">
    <property type="entry name" value="TM_PBP1_transp_AraH_like"/>
    <property type="match status" value="1"/>
</dbReference>
<keyword evidence="4 6" id="KW-1133">Transmembrane helix</keyword>
<dbReference type="Pfam" id="PF02653">
    <property type="entry name" value="BPD_transp_2"/>
    <property type="match status" value="1"/>
</dbReference>
<comment type="subcellular location">
    <subcellularLocation>
        <location evidence="1">Cell membrane</location>
        <topology evidence="1">Multi-pass membrane protein</topology>
    </subcellularLocation>
</comment>
<feature type="transmembrane region" description="Helical" evidence="6">
    <location>
        <begin position="274"/>
        <end position="291"/>
    </location>
</feature>
<proteinExistence type="predicted"/>
<dbReference type="GO" id="GO:0005886">
    <property type="term" value="C:plasma membrane"/>
    <property type="evidence" value="ECO:0007669"/>
    <property type="project" value="UniProtKB-SubCell"/>
</dbReference>
<dbReference type="Proteomes" id="UP000675781">
    <property type="component" value="Unassembled WGS sequence"/>
</dbReference>
<feature type="transmembrane region" description="Helical" evidence="6">
    <location>
        <begin position="42"/>
        <end position="63"/>
    </location>
</feature>
<comment type="caution">
    <text evidence="7">The sequence shown here is derived from an EMBL/GenBank/DDBJ whole genome shotgun (WGS) entry which is preliminary data.</text>
</comment>
<keyword evidence="3 6" id="KW-0812">Transmembrane</keyword>
<dbReference type="InterPro" id="IPR001851">
    <property type="entry name" value="ABC_transp_permease"/>
</dbReference>
<feature type="transmembrane region" description="Helical" evidence="6">
    <location>
        <begin position="123"/>
        <end position="145"/>
    </location>
</feature>
<gene>
    <name evidence="7" type="ORF">KDL01_14030</name>
</gene>
<dbReference type="AlphaFoldDB" id="A0A941INV2"/>
<evidence type="ECO:0000313" key="8">
    <source>
        <dbReference type="Proteomes" id="UP000675781"/>
    </source>
</evidence>
<feature type="transmembrane region" description="Helical" evidence="6">
    <location>
        <begin position="94"/>
        <end position="116"/>
    </location>
</feature>
<evidence type="ECO:0000256" key="2">
    <source>
        <dbReference type="ARBA" id="ARBA00022475"/>
    </source>
</evidence>
<evidence type="ECO:0000313" key="7">
    <source>
        <dbReference type="EMBL" id="MBR7834389.1"/>
    </source>
</evidence>
<evidence type="ECO:0000256" key="1">
    <source>
        <dbReference type="ARBA" id="ARBA00004651"/>
    </source>
</evidence>
<name>A0A941INV2_9ACTN</name>
<keyword evidence="5 6" id="KW-0472">Membrane</keyword>
<organism evidence="7 8">
    <name type="scientific">Actinospica durhamensis</name>
    <dbReference type="NCBI Taxonomy" id="1508375"/>
    <lineage>
        <taxon>Bacteria</taxon>
        <taxon>Bacillati</taxon>
        <taxon>Actinomycetota</taxon>
        <taxon>Actinomycetes</taxon>
        <taxon>Catenulisporales</taxon>
        <taxon>Actinospicaceae</taxon>
        <taxon>Actinospica</taxon>
    </lineage>
</organism>
<feature type="transmembrane region" description="Helical" evidence="6">
    <location>
        <begin position="70"/>
        <end position="88"/>
    </location>
</feature>